<dbReference type="InterPro" id="IPR003647">
    <property type="entry name" value="Intron_nuc_1_rpt"/>
</dbReference>
<dbReference type="SUPFAM" id="SSF54060">
    <property type="entry name" value="His-Me finger endonucleases"/>
    <property type="match status" value="1"/>
</dbReference>
<keyword evidence="2" id="KW-0378">Hydrolase</keyword>
<dbReference type="Pfam" id="PF07463">
    <property type="entry name" value="NUMOD4"/>
    <property type="match status" value="1"/>
</dbReference>
<dbReference type="Pfam" id="PF13392">
    <property type="entry name" value="HNH_3"/>
    <property type="match status" value="1"/>
</dbReference>
<keyword evidence="2" id="KW-0540">Nuclease</keyword>
<reference evidence="2" key="1">
    <citation type="submission" date="2024-05" db="EMBL/GenBank/DDBJ databases">
        <authorList>
            <person name="Herbig A.F."/>
            <person name="Pendergrass E.L."/>
        </authorList>
    </citation>
    <scope>NUCLEOTIDE SEQUENCE</scope>
</reference>
<feature type="domain" description="HNH nuclease" evidence="1">
    <location>
        <begin position="49"/>
        <end position="97"/>
    </location>
</feature>
<dbReference type="SMART" id="SM00507">
    <property type="entry name" value="HNHc"/>
    <property type="match status" value="1"/>
</dbReference>
<dbReference type="InterPro" id="IPR010902">
    <property type="entry name" value="NUMOD4"/>
</dbReference>
<dbReference type="InterPro" id="IPR054307">
    <property type="entry name" value="I-HmuI_NUMOD-like"/>
</dbReference>
<dbReference type="GO" id="GO:0004519">
    <property type="term" value="F:endonuclease activity"/>
    <property type="evidence" value="ECO:0007669"/>
    <property type="project" value="UniProtKB-KW"/>
</dbReference>
<sequence length="174" mass="19921">MEWKDIKGYEGLYQVSNTGEVYSIKSGKTLKHYVPEDGYHRLNLCKSGKRKQYQVHRLVAIHFCEGYEEGLVVDHKDGNKDNNLSTNLRWVTQKINVENQMARGTLNVSKAQQIAKIKNQKPIIVTSPEGIEKEYPSTKCACEELGLTRGKVTDVLKGHRIHHKGYTFRYNLNG</sequence>
<dbReference type="InterPro" id="IPR036388">
    <property type="entry name" value="WH-like_DNA-bd_sf"/>
</dbReference>
<dbReference type="EMBL" id="PP819608">
    <property type="protein sequence ID" value="XCD09685.1"/>
    <property type="molecule type" value="Genomic_DNA"/>
</dbReference>
<dbReference type="SMART" id="SM00497">
    <property type="entry name" value="IENR1"/>
    <property type="match status" value="1"/>
</dbReference>
<dbReference type="InterPro" id="IPR003615">
    <property type="entry name" value="HNH_nuc"/>
</dbReference>
<dbReference type="Pfam" id="PF22083">
    <property type="entry name" value="I-HmuI_NUMOD-like"/>
    <property type="match status" value="1"/>
</dbReference>
<evidence type="ECO:0000259" key="1">
    <source>
        <dbReference type="SMART" id="SM00507"/>
    </source>
</evidence>
<dbReference type="GO" id="GO:0016788">
    <property type="term" value="F:hydrolase activity, acting on ester bonds"/>
    <property type="evidence" value="ECO:0007669"/>
    <property type="project" value="InterPro"/>
</dbReference>
<organism evidence="2">
    <name type="scientific">Bacillus phage Adastra</name>
    <dbReference type="NCBI Taxonomy" id="3143958"/>
    <lineage>
        <taxon>Viruses</taxon>
        <taxon>Duplodnaviria</taxon>
        <taxon>Heunggongvirae</taxon>
        <taxon>Uroviricota</taxon>
        <taxon>Caudoviricetes</taxon>
        <taxon>Herelleviridae</taxon>
        <taxon>Spounavirinae</taxon>
        <taxon>Okubovirus</taxon>
    </lineage>
</organism>
<accession>A0AAU8BDF1</accession>
<dbReference type="InterPro" id="IPR044925">
    <property type="entry name" value="His-Me_finger_sf"/>
</dbReference>
<keyword evidence="2" id="KW-0255">Endonuclease</keyword>
<protein>
    <submittedName>
        <fullName evidence="2">Homing endonuclease</fullName>
    </submittedName>
</protein>
<name>A0AAU8BDF1_9CAUD</name>
<dbReference type="Gene3D" id="1.10.10.10">
    <property type="entry name" value="Winged helix-like DNA-binding domain superfamily/Winged helix DNA-binding domain"/>
    <property type="match status" value="1"/>
</dbReference>
<dbReference type="SUPFAM" id="SSF64496">
    <property type="entry name" value="DNA-binding domain of intron-encoded endonucleases"/>
    <property type="match status" value="1"/>
</dbReference>
<gene>
    <name evidence="2" type="ORF">Adastra140</name>
</gene>
<dbReference type="Gene3D" id="3.90.75.20">
    <property type="match status" value="1"/>
</dbReference>
<evidence type="ECO:0000313" key="2">
    <source>
        <dbReference type="EMBL" id="XCD09685.1"/>
    </source>
</evidence>
<proteinExistence type="predicted"/>